<dbReference type="EMBL" id="BRPK01000018">
    <property type="protein sequence ID" value="GLB44769.1"/>
    <property type="molecule type" value="Genomic_DNA"/>
</dbReference>
<proteinExistence type="predicted"/>
<accession>A0A9P3UR75</accession>
<feature type="region of interest" description="Disordered" evidence="1">
    <location>
        <begin position="1"/>
        <end position="27"/>
    </location>
</feature>
<name>A0A9P3UR75_LYOSH</name>
<protein>
    <submittedName>
        <fullName evidence="2">Uncharacterized protein</fullName>
    </submittedName>
</protein>
<dbReference type="Proteomes" id="UP001063166">
    <property type="component" value="Unassembled WGS sequence"/>
</dbReference>
<keyword evidence="3" id="KW-1185">Reference proteome</keyword>
<reference evidence="2" key="1">
    <citation type="submission" date="2022-07" db="EMBL/GenBank/DDBJ databases">
        <title>The genome of Lyophyllum shimeji provides insight into the initial evolution of ectomycorrhizal fungal genome.</title>
        <authorList>
            <person name="Kobayashi Y."/>
            <person name="Shibata T."/>
            <person name="Hirakawa H."/>
            <person name="Shigenobu S."/>
            <person name="Nishiyama T."/>
            <person name="Yamada A."/>
            <person name="Hasebe M."/>
            <person name="Kawaguchi M."/>
        </authorList>
    </citation>
    <scope>NUCLEOTIDE SEQUENCE</scope>
    <source>
        <strain evidence="2">AT787</strain>
    </source>
</reference>
<dbReference type="AlphaFoldDB" id="A0A9P3UR75"/>
<comment type="caution">
    <text evidence="2">The sequence shown here is derived from an EMBL/GenBank/DDBJ whole genome shotgun (WGS) entry which is preliminary data.</text>
</comment>
<dbReference type="OrthoDB" id="3270065at2759"/>
<sequence length="159" mass="16361">MPVAEPNAKDNFKGTAADADPVALSSKPPLRIPVKSLLTATAPPVQKLEPKLMDLTAKRPRPMIKSSSVAAVISSSHATPMLSSTASLARPSPHKGGSPAIKVPPTIGEAKSDSATRVATQFTPKASGSSAKAVPVGGEMAFGQARLRDLIKKYQGQAA</sequence>
<feature type="compositionally biased region" description="Polar residues" evidence="1">
    <location>
        <begin position="113"/>
        <end position="130"/>
    </location>
</feature>
<evidence type="ECO:0000313" key="2">
    <source>
        <dbReference type="EMBL" id="GLB44769.1"/>
    </source>
</evidence>
<feature type="region of interest" description="Disordered" evidence="1">
    <location>
        <begin position="83"/>
        <end position="133"/>
    </location>
</feature>
<evidence type="ECO:0000256" key="1">
    <source>
        <dbReference type="SAM" id="MobiDB-lite"/>
    </source>
</evidence>
<evidence type="ECO:0000313" key="3">
    <source>
        <dbReference type="Proteomes" id="UP001063166"/>
    </source>
</evidence>
<organism evidence="2 3">
    <name type="scientific">Lyophyllum shimeji</name>
    <name type="common">Hon-shimeji</name>
    <name type="synonym">Tricholoma shimeji</name>
    <dbReference type="NCBI Taxonomy" id="47721"/>
    <lineage>
        <taxon>Eukaryota</taxon>
        <taxon>Fungi</taxon>
        <taxon>Dikarya</taxon>
        <taxon>Basidiomycota</taxon>
        <taxon>Agaricomycotina</taxon>
        <taxon>Agaricomycetes</taxon>
        <taxon>Agaricomycetidae</taxon>
        <taxon>Agaricales</taxon>
        <taxon>Tricholomatineae</taxon>
        <taxon>Lyophyllaceae</taxon>
        <taxon>Lyophyllum</taxon>
    </lineage>
</organism>
<gene>
    <name evidence="2" type="ORF">LshimejAT787_1801060</name>
</gene>